<evidence type="ECO:0000259" key="16">
    <source>
        <dbReference type="PROSITE" id="PS50089"/>
    </source>
</evidence>
<evidence type="ECO:0000256" key="13">
    <source>
        <dbReference type="ARBA" id="ARBA00024209"/>
    </source>
</evidence>
<keyword evidence="10" id="KW-0862">Zinc</keyword>
<dbReference type="GO" id="GO:0061630">
    <property type="term" value="F:ubiquitin protein ligase activity"/>
    <property type="evidence" value="ECO:0007669"/>
    <property type="project" value="UniProtKB-EC"/>
</dbReference>
<gene>
    <name evidence="18" type="primary">LOC111017016</name>
</gene>
<proteinExistence type="inferred from homology"/>
<evidence type="ECO:0000313" key="17">
    <source>
        <dbReference type="Proteomes" id="UP000504603"/>
    </source>
</evidence>
<keyword evidence="11 15" id="KW-1133">Transmembrane helix</keyword>
<accession>A0A6J1D525</accession>
<dbReference type="Pfam" id="PF13639">
    <property type="entry name" value="zf-RING_2"/>
    <property type="match status" value="1"/>
</dbReference>
<dbReference type="InterPro" id="IPR001841">
    <property type="entry name" value="Znf_RING"/>
</dbReference>
<keyword evidence="5" id="KW-0808">Transferase</keyword>
<dbReference type="GO" id="GO:0008270">
    <property type="term" value="F:zinc ion binding"/>
    <property type="evidence" value="ECO:0007669"/>
    <property type="project" value="UniProtKB-KW"/>
</dbReference>
<dbReference type="RefSeq" id="XP_022148336.1">
    <property type="nucleotide sequence ID" value="XM_022292644.1"/>
</dbReference>
<dbReference type="InterPro" id="IPR044600">
    <property type="entry name" value="ATL1/ATL16-like"/>
</dbReference>
<evidence type="ECO:0000256" key="4">
    <source>
        <dbReference type="ARBA" id="ARBA00012483"/>
    </source>
</evidence>
<dbReference type="GO" id="GO:0016567">
    <property type="term" value="P:protein ubiquitination"/>
    <property type="evidence" value="ECO:0007669"/>
    <property type="project" value="InterPro"/>
</dbReference>
<evidence type="ECO:0000256" key="8">
    <source>
        <dbReference type="ARBA" id="ARBA00022771"/>
    </source>
</evidence>
<comment type="pathway">
    <text evidence="3">Protein modification; protein ubiquitination.</text>
</comment>
<protein>
    <recommendedName>
        <fullName evidence="4">RING-type E3 ubiquitin transferase</fullName>
        <ecNumber evidence="4">2.3.2.27</ecNumber>
    </recommendedName>
</protein>
<dbReference type="SMART" id="SM00184">
    <property type="entry name" value="RING"/>
    <property type="match status" value="1"/>
</dbReference>
<comment type="similarity">
    <text evidence="13">Belongs to the RING-type zinc finger family. ATL subfamily.</text>
</comment>
<keyword evidence="9" id="KW-0833">Ubl conjugation pathway</keyword>
<evidence type="ECO:0000256" key="3">
    <source>
        <dbReference type="ARBA" id="ARBA00004906"/>
    </source>
</evidence>
<dbReference type="OrthoDB" id="8062037at2759"/>
<keyword evidence="12 15" id="KW-0472">Membrane</keyword>
<sequence length="253" mass="28096">MTSLSRNLFLMGISNIRVSSHPSLPYILKSYRQPKSNPSITSVPLSFFLSKSMFNSSQSLSLPSFDPLSHPFRSILSYNGSVMLAGLISLLLVTIFVVLLHIYAKWFLAQARHQRGNSITVTQVLGQPRLHHFHSISFDHSSSPTGSPTKGLDASVISSIPLFIYVSENQCKRGLECVICLSTFEENEIGRSLPKCNHVFHVECIDMWLSSHSNCPICRAPVVRDENSRNGIVGNHLELSENEVQIVIGGQQC</sequence>
<keyword evidence="6 15" id="KW-0812">Transmembrane</keyword>
<evidence type="ECO:0000256" key="9">
    <source>
        <dbReference type="ARBA" id="ARBA00022786"/>
    </source>
</evidence>
<name>A0A6J1D525_MOMCH</name>
<evidence type="ECO:0000256" key="11">
    <source>
        <dbReference type="ARBA" id="ARBA00022989"/>
    </source>
</evidence>
<feature type="transmembrane region" description="Helical" evidence="15">
    <location>
        <begin position="82"/>
        <end position="104"/>
    </location>
</feature>
<evidence type="ECO:0000313" key="18">
    <source>
        <dbReference type="RefSeq" id="XP_022148336.1"/>
    </source>
</evidence>
<evidence type="ECO:0000256" key="5">
    <source>
        <dbReference type="ARBA" id="ARBA00022679"/>
    </source>
</evidence>
<dbReference type="FunFam" id="3.30.40.10:FF:000609">
    <property type="entry name" value="RING-H2 finger protein ATL1"/>
    <property type="match status" value="1"/>
</dbReference>
<evidence type="ECO:0000256" key="2">
    <source>
        <dbReference type="ARBA" id="ARBA00004167"/>
    </source>
</evidence>
<reference evidence="18" key="1">
    <citation type="submission" date="2025-08" db="UniProtKB">
        <authorList>
            <consortium name="RefSeq"/>
        </authorList>
    </citation>
    <scope>IDENTIFICATION</scope>
    <source>
        <strain evidence="18">OHB3-1</strain>
    </source>
</reference>
<dbReference type="CDD" id="cd16461">
    <property type="entry name" value="RING-H2_EL5-like"/>
    <property type="match status" value="1"/>
</dbReference>
<evidence type="ECO:0000256" key="6">
    <source>
        <dbReference type="ARBA" id="ARBA00022692"/>
    </source>
</evidence>
<comment type="subcellular location">
    <subcellularLocation>
        <location evidence="2">Membrane</location>
        <topology evidence="2">Single-pass membrane protein</topology>
    </subcellularLocation>
</comment>
<keyword evidence="7" id="KW-0479">Metal-binding</keyword>
<dbReference type="PROSITE" id="PS50089">
    <property type="entry name" value="ZF_RING_2"/>
    <property type="match status" value="1"/>
</dbReference>
<dbReference type="SUPFAM" id="SSF57850">
    <property type="entry name" value="RING/U-box"/>
    <property type="match status" value="1"/>
</dbReference>
<evidence type="ECO:0000256" key="14">
    <source>
        <dbReference type="PROSITE-ProRule" id="PRU00175"/>
    </source>
</evidence>
<dbReference type="GO" id="GO:0016020">
    <property type="term" value="C:membrane"/>
    <property type="evidence" value="ECO:0007669"/>
    <property type="project" value="UniProtKB-SubCell"/>
</dbReference>
<evidence type="ECO:0000256" key="7">
    <source>
        <dbReference type="ARBA" id="ARBA00022723"/>
    </source>
</evidence>
<keyword evidence="8 14" id="KW-0863">Zinc-finger</keyword>
<dbReference type="PANTHER" id="PTHR46913">
    <property type="entry name" value="RING-H2 FINGER PROTEIN ATL16"/>
    <property type="match status" value="1"/>
</dbReference>
<evidence type="ECO:0000256" key="1">
    <source>
        <dbReference type="ARBA" id="ARBA00000900"/>
    </source>
</evidence>
<keyword evidence="17" id="KW-1185">Reference proteome</keyword>
<dbReference type="InterPro" id="IPR013083">
    <property type="entry name" value="Znf_RING/FYVE/PHD"/>
</dbReference>
<feature type="domain" description="RING-type" evidence="16">
    <location>
        <begin position="177"/>
        <end position="219"/>
    </location>
</feature>
<dbReference type="GeneID" id="111017016"/>
<dbReference type="KEGG" id="mcha:111017016"/>
<dbReference type="EC" id="2.3.2.27" evidence="4"/>
<evidence type="ECO:0000256" key="10">
    <source>
        <dbReference type="ARBA" id="ARBA00022833"/>
    </source>
</evidence>
<organism evidence="17 18">
    <name type="scientific">Momordica charantia</name>
    <name type="common">Bitter gourd</name>
    <name type="synonym">Balsam pear</name>
    <dbReference type="NCBI Taxonomy" id="3673"/>
    <lineage>
        <taxon>Eukaryota</taxon>
        <taxon>Viridiplantae</taxon>
        <taxon>Streptophyta</taxon>
        <taxon>Embryophyta</taxon>
        <taxon>Tracheophyta</taxon>
        <taxon>Spermatophyta</taxon>
        <taxon>Magnoliopsida</taxon>
        <taxon>eudicotyledons</taxon>
        <taxon>Gunneridae</taxon>
        <taxon>Pentapetalae</taxon>
        <taxon>rosids</taxon>
        <taxon>fabids</taxon>
        <taxon>Cucurbitales</taxon>
        <taxon>Cucurbitaceae</taxon>
        <taxon>Momordiceae</taxon>
        <taxon>Momordica</taxon>
    </lineage>
</organism>
<evidence type="ECO:0000256" key="15">
    <source>
        <dbReference type="SAM" id="Phobius"/>
    </source>
</evidence>
<dbReference type="Proteomes" id="UP000504603">
    <property type="component" value="Unplaced"/>
</dbReference>
<comment type="catalytic activity">
    <reaction evidence="1">
        <text>S-ubiquitinyl-[E2 ubiquitin-conjugating enzyme]-L-cysteine + [acceptor protein]-L-lysine = [E2 ubiquitin-conjugating enzyme]-L-cysteine + N(6)-ubiquitinyl-[acceptor protein]-L-lysine.</text>
        <dbReference type="EC" id="2.3.2.27"/>
    </reaction>
</comment>
<dbReference type="Gene3D" id="3.30.40.10">
    <property type="entry name" value="Zinc/RING finger domain, C3HC4 (zinc finger)"/>
    <property type="match status" value="1"/>
</dbReference>
<evidence type="ECO:0000256" key="12">
    <source>
        <dbReference type="ARBA" id="ARBA00023136"/>
    </source>
</evidence>
<dbReference type="AlphaFoldDB" id="A0A6J1D525"/>
<dbReference type="PANTHER" id="PTHR46913:SF1">
    <property type="entry name" value="RING-H2 FINGER PROTEIN ATL16"/>
    <property type="match status" value="1"/>
</dbReference>